<dbReference type="Proteomes" id="UP001153712">
    <property type="component" value="Chromosome 8"/>
</dbReference>
<feature type="chain" id="PRO_5040261599" evidence="1">
    <location>
        <begin position="18"/>
        <end position="116"/>
    </location>
</feature>
<evidence type="ECO:0000256" key="1">
    <source>
        <dbReference type="SAM" id="SignalP"/>
    </source>
</evidence>
<feature type="signal peptide" evidence="1">
    <location>
        <begin position="1"/>
        <end position="17"/>
    </location>
</feature>
<evidence type="ECO:0000313" key="3">
    <source>
        <dbReference type="Proteomes" id="UP001153712"/>
    </source>
</evidence>
<name>A0A9N9XUF3_PHYSR</name>
<organism evidence="2 3">
    <name type="scientific">Phyllotreta striolata</name>
    <name type="common">Striped flea beetle</name>
    <name type="synonym">Crioceris striolata</name>
    <dbReference type="NCBI Taxonomy" id="444603"/>
    <lineage>
        <taxon>Eukaryota</taxon>
        <taxon>Metazoa</taxon>
        <taxon>Ecdysozoa</taxon>
        <taxon>Arthropoda</taxon>
        <taxon>Hexapoda</taxon>
        <taxon>Insecta</taxon>
        <taxon>Pterygota</taxon>
        <taxon>Neoptera</taxon>
        <taxon>Endopterygota</taxon>
        <taxon>Coleoptera</taxon>
        <taxon>Polyphaga</taxon>
        <taxon>Cucujiformia</taxon>
        <taxon>Chrysomeloidea</taxon>
        <taxon>Chrysomelidae</taxon>
        <taxon>Galerucinae</taxon>
        <taxon>Alticini</taxon>
        <taxon>Phyllotreta</taxon>
    </lineage>
</organism>
<proteinExistence type="predicted"/>
<dbReference type="EMBL" id="OU900101">
    <property type="protein sequence ID" value="CAG9864751.1"/>
    <property type="molecule type" value="Genomic_DNA"/>
</dbReference>
<accession>A0A9N9XUF3</accession>
<gene>
    <name evidence="2" type="ORF">PHYEVI_LOCUS11001</name>
</gene>
<dbReference type="AlphaFoldDB" id="A0A9N9XUF3"/>
<keyword evidence="1" id="KW-0732">Signal</keyword>
<sequence>MIQKLIVLLAAVAMASAGINLASIGLNSGALGGYLGSTGSALTQHASIAVPLTYAVPVATSSQSRVDVINPRPLVSQVVTSVPVNVPVNVPLNVAVPGYASVGYVSGRQGHGLRGY</sequence>
<protein>
    <submittedName>
        <fullName evidence="2">Uncharacterized protein</fullName>
    </submittedName>
</protein>
<reference evidence="2" key="1">
    <citation type="submission" date="2022-01" db="EMBL/GenBank/DDBJ databases">
        <authorList>
            <person name="King R."/>
        </authorList>
    </citation>
    <scope>NUCLEOTIDE SEQUENCE</scope>
</reference>
<keyword evidence="3" id="KW-1185">Reference proteome</keyword>
<evidence type="ECO:0000313" key="2">
    <source>
        <dbReference type="EMBL" id="CAG9864751.1"/>
    </source>
</evidence>